<evidence type="ECO:0000256" key="11">
    <source>
        <dbReference type="ARBA" id="ARBA00023004"/>
    </source>
</evidence>
<evidence type="ECO:0000259" key="20">
    <source>
        <dbReference type="PROSITE" id="PS50857"/>
    </source>
</evidence>
<dbReference type="SUPFAM" id="SSF81464">
    <property type="entry name" value="Cytochrome c oxidase subunit II-like, transmembrane region"/>
    <property type="match status" value="1"/>
</dbReference>
<dbReference type="Pfam" id="PF02790">
    <property type="entry name" value="COX2_TM"/>
    <property type="match status" value="1"/>
</dbReference>
<evidence type="ECO:0000256" key="13">
    <source>
        <dbReference type="ARBA" id="ARBA00023136"/>
    </source>
</evidence>
<dbReference type="SUPFAM" id="SSF46626">
    <property type="entry name" value="Cytochrome c"/>
    <property type="match status" value="1"/>
</dbReference>
<gene>
    <name evidence="23" type="ORF">BRCON_0365</name>
</gene>
<dbReference type="InterPro" id="IPR001505">
    <property type="entry name" value="Copper_CuA"/>
</dbReference>
<dbReference type="InterPro" id="IPR008972">
    <property type="entry name" value="Cupredoxin"/>
</dbReference>
<dbReference type="InterPro" id="IPR009056">
    <property type="entry name" value="Cyt_c-like_dom"/>
</dbReference>
<evidence type="ECO:0000256" key="5">
    <source>
        <dbReference type="ARBA" id="ARBA00022660"/>
    </source>
</evidence>
<proteinExistence type="inferred from homology"/>
<dbReference type="PANTHER" id="PTHR22888">
    <property type="entry name" value="CYTOCHROME C OXIDASE, SUBUNIT II"/>
    <property type="match status" value="1"/>
</dbReference>
<dbReference type="SUPFAM" id="SSF49503">
    <property type="entry name" value="Cupredoxins"/>
    <property type="match status" value="1"/>
</dbReference>
<evidence type="ECO:0000256" key="1">
    <source>
        <dbReference type="ARBA" id="ARBA00004141"/>
    </source>
</evidence>
<dbReference type="GO" id="GO:0042773">
    <property type="term" value="P:ATP synthesis coupled electron transport"/>
    <property type="evidence" value="ECO:0007669"/>
    <property type="project" value="TreeGrafter"/>
</dbReference>
<dbReference type="PROSITE" id="PS00078">
    <property type="entry name" value="COX2"/>
    <property type="match status" value="1"/>
</dbReference>
<keyword evidence="10 19" id="KW-1133">Transmembrane helix</keyword>
<keyword evidence="6 16" id="KW-0812">Transmembrane</keyword>
<dbReference type="GO" id="GO:0005507">
    <property type="term" value="F:copper ion binding"/>
    <property type="evidence" value="ECO:0007669"/>
    <property type="project" value="InterPro"/>
</dbReference>
<name>A0A2Z4Y339_SUMC1</name>
<evidence type="ECO:0000256" key="12">
    <source>
        <dbReference type="ARBA" id="ARBA00023008"/>
    </source>
</evidence>
<dbReference type="EC" id="7.1.1.9" evidence="17"/>
<dbReference type="InterPro" id="IPR011759">
    <property type="entry name" value="Cyt_c_oxidase_su2_TM_dom"/>
</dbReference>
<comment type="subcellular location">
    <subcellularLocation>
        <location evidence="16">Cell membrane</location>
        <topology evidence="16">Multi-pass membrane protein</topology>
    </subcellularLocation>
    <subcellularLocation>
        <location evidence="1">Membrane</location>
        <topology evidence="1">Multi-pass membrane protein</topology>
    </subcellularLocation>
</comment>
<feature type="domain" description="Cytochrome oxidase subunit II copper A binding" evidence="20">
    <location>
        <begin position="98"/>
        <end position="209"/>
    </location>
</feature>
<keyword evidence="11 15" id="KW-0408">Iron</keyword>
<keyword evidence="9 16" id="KW-0249">Electron transport</keyword>
<dbReference type="EMBL" id="CP030759">
    <property type="protein sequence ID" value="AXA35142.1"/>
    <property type="molecule type" value="Genomic_DNA"/>
</dbReference>
<keyword evidence="3 16" id="KW-0813">Transport</keyword>
<dbReference type="Gene3D" id="2.60.40.420">
    <property type="entry name" value="Cupredoxins - blue copper proteins"/>
    <property type="match status" value="1"/>
</dbReference>
<comment type="catalytic activity">
    <reaction evidence="17">
        <text>4 Fe(II)-[cytochrome c] + O2 + 8 H(+)(in) = 4 Fe(III)-[cytochrome c] + 2 H2O + 4 H(+)(out)</text>
        <dbReference type="Rhea" id="RHEA:11436"/>
        <dbReference type="Rhea" id="RHEA-COMP:10350"/>
        <dbReference type="Rhea" id="RHEA-COMP:14399"/>
        <dbReference type="ChEBI" id="CHEBI:15377"/>
        <dbReference type="ChEBI" id="CHEBI:15378"/>
        <dbReference type="ChEBI" id="CHEBI:15379"/>
        <dbReference type="ChEBI" id="CHEBI:29033"/>
        <dbReference type="ChEBI" id="CHEBI:29034"/>
        <dbReference type="EC" id="7.1.1.9"/>
    </reaction>
</comment>
<feature type="region of interest" description="Disordered" evidence="18">
    <location>
        <begin position="310"/>
        <end position="333"/>
    </location>
</feature>
<evidence type="ECO:0000256" key="15">
    <source>
        <dbReference type="PROSITE-ProRule" id="PRU00433"/>
    </source>
</evidence>
<dbReference type="GO" id="GO:0005886">
    <property type="term" value="C:plasma membrane"/>
    <property type="evidence" value="ECO:0007669"/>
    <property type="project" value="UniProtKB-SubCell"/>
</dbReference>
<evidence type="ECO:0000256" key="2">
    <source>
        <dbReference type="ARBA" id="ARBA00007866"/>
    </source>
</evidence>
<dbReference type="Pfam" id="PF00116">
    <property type="entry name" value="COX2"/>
    <property type="match status" value="1"/>
</dbReference>
<dbReference type="Proteomes" id="UP000262583">
    <property type="component" value="Chromosome"/>
</dbReference>
<dbReference type="PROSITE" id="PS51007">
    <property type="entry name" value="CYTC"/>
    <property type="match status" value="1"/>
</dbReference>
<keyword evidence="8" id="KW-1278">Translocase</keyword>
<evidence type="ECO:0000256" key="4">
    <source>
        <dbReference type="ARBA" id="ARBA00022617"/>
    </source>
</evidence>
<keyword evidence="12 17" id="KW-0186">Copper</keyword>
<dbReference type="CDD" id="cd13915">
    <property type="entry name" value="CuRO_HCO_II_like_2"/>
    <property type="match status" value="1"/>
</dbReference>
<evidence type="ECO:0000256" key="8">
    <source>
        <dbReference type="ARBA" id="ARBA00022967"/>
    </source>
</evidence>
<dbReference type="GO" id="GO:0016491">
    <property type="term" value="F:oxidoreductase activity"/>
    <property type="evidence" value="ECO:0007669"/>
    <property type="project" value="InterPro"/>
</dbReference>
<dbReference type="GO" id="GO:0004129">
    <property type="term" value="F:cytochrome-c oxidase activity"/>
    <property type="evidence" value="ECO:0007669"/>
    <property type="project" value="UniProtKB-EC"/>
</dbReference>
<dbReference type="InterPro" id="IPR002429">
    <property type="entry name" value="CcO_II-like_C"/>
</dbReference>
<dbReference type="PROSITE" id="PS50999">
    <property type="entry name" value="COX2_TM"/>
    <property type="match status" value="1"/>
</dbReference>
<keyword evidence="5 16" id="KW-0679">Respiratory chain</keyword>
<feature type="transmembrane region" description="Helical" evidence="19">
    <location>
        <begin position="22"/>
        <end position="46"/>
    </location>
</feature>
<evidence type="ECO:0000256" key="14">
    <source>
        <dbReference type="ARBA" id="ARBA00024688"/>
    </source>
</evidence>
<accession>A0A2Z4Y339</accession>
<keyword evidence="7 15" id="KW-0479">Metal-binding</keyword>
<evidence type="ECO:0000259" key="21">
    <source>
        <dbReference type="PROSITE" id="PS50999"/>
    </source>
</evidence>
<evidence type="ECO:0000256" key="19">
    <source>
        <dbReference type="SAM" id="Phobius"/>
    </source>
</evidence>
<comment type="cofactor">
    <cofactor evidence="17">
        <name>Cu cation</name>
        <dbReference type="ChEBI" id="CHEBI:23378"/>
    </cofactor>
    <text evidence="17">Binds a copper A center.</text>
</comment>
<feature type="transmembrane region" description="Helical" evidence="19">
    <location>
        <begin position="66"/>
        <end position="87"/>
    </location>
</feature>
<dbReference type="InterPro" id="IPR036909">
    <property type="entry name" value="Cyt_c-like_dom_sf"/>
</dbReference>
<evidence type="ECO:0000256" key="10">
    <source>
        <dbReference type="ARBA" id="ARBA00022989"/>
    </source>
</evidence>
<evidence type="ECO:0000256" key="9">
    <source>
        <dbReference type="ARBA" id="ARBA00022982"/>
    </source>
</evidence>
<dbReference type="InterPro" id="IPR045187">
    <property type="entry name" value="CcO_II"/>
</dbReference>
<evidence type="ECO:0000256" key="6">
    <source>
        <dbReference type="ARBA" id="ARBA00022692"/>
    </source>
</evidence>
<dbReference type="KEGG" id="schv:BRCON_0365"/>
<dbReference type="InterPro" id="IPR036257">
    <property type="entry name" value="Cyt_c_oxidase_su2_TM_sf"/>
</dbReference>
<dbReference type="PANTHER" id="PTHR22888:SF9">
    <property type="entry name" value="CYTOCHROME C OXIDASE SUBUNIT 2"/>
    <property type="match status" value="1"/>
</dbReference>
<dbReference type="AlphaFoldDB" id="A0A2Z4Y339"/>
<feature type="domain" description="Cytochrome oxidase subunit II transmembrane region profile" evidence="21">
    <location>
        <begin position="1"/>
        <end position="97"/>
    </location>
</feature>
<evidence type="ECO:0000256" key="17">
    <source>
        <dbReference type="RuleBase" id="RU004024"/>
    </source>
</evidence>
<evidence type="ECO:0000256" key="18">
    <source>
        <dbReference type="SAM" id="MobiDB-lite"/>
    </source>
</evidence>
<dbReference type="PROSITE" id="PS50857">
    <property type="entry name" value="COX2_CUA"/>
    <property type="match status" value="1"/>
</dbReference>
<keyword evidence="4 15" id="KW-0349">Heme</keyword>
<dbReference type="InterPro" id="IPR014222">
    <property type="entry name" value="Cyt_c_oxidase_su2"/>
</dbReference>
<comment type="function">
    <text evidence="14 17">Subunits I and II form the functional core of the enzyme complex. Electrons originating in cytochrome c are transferred via heme a and Cu(A) to the binuclear center formed by heme a3 and Cu(B).</text>
</comment>
<feature type="domain" description="Cytochrome c" evidence="22">
    <location>
        <begin position="214"/>
        <end position="308"/>
    </location>
</feature>
<comment type="similarity">
    <text evidence="2 16">Belongs to the cytochrome c oxidase subunit 2 family.</text>
</comment>
<evidence type="ECO:0000313" key="23">
    <source>
        <dbReference type="EMBL" id="AXA35142.1"/>
    </source>
</evidence>
<sequence length="333" mass="37166">MEPRFELFPEQASTLAPRVDALFYYLTGVTVFFTLLIFILVVVFAVKYRRRPGDTTAPPPIHGSKALEIIWTVIPLVLVAIMFFWGAKVYHDQLRPPSDAYEVLVTGKQWMWKFQHPNGKREINDLHVPAGRPVKLTMGSEDVIHNVYVPAFRMKQDVVPGRWTRTWFNAVKPGVYRLFCNQYCGTNHSKMIGRVIVMEPREFQAWLGDETGATPAQSGEALFAKLACNTCHTGTSGARGPSLVGLFGKKVRLLGGKEVLADENYIRESITNPSAKIVEGYQPIMPSFQGLVTEEQLMQLTAYVKSLAQDSPQSVSPSDLSTTNAVSKEVATK</sequence>
<dbReference type="NCBIfam" id="TIGR02866">
    <property type="entry name" value="CoxB"/>
    <property type="match status" value="1"/>
</dbReference>
<evidence type="ECO:0000256" key="7">
    <source>
        <dbReference type="ARBA" id="ARBA00022723"/>
    </source>
</evidence>
<dbReference type="GO" id="GO:0020037">
    <property type="term" value="F:heme binding"/>
    <property type="evidence" value="ECO:0007669"/>
    <property type="project" value="InterPro"/>
</dbReference>
<evidence type="ECO:0000256" key="3">
    <source>
        <dbReference type="ARBA" id="ARBA00022448"/>
    </source>
</evidence>
<evidence type="ECO:0000313" key="24">
    <source>
        <dbReference type="Proteomes" id="UP000262583"/>
    </source>
</evidence>
<feature type="compositionally biased region" description="Polar residues" evidence="18">
    <location>
        <begin position="310"/>
        <end position="326"/>
    </location>
</feature>
<evidence type="ECO:0000256" key="16">
    <source>
        <dbReference type="RuleBase" id="RU000456"/>
    </source>
</evidence>
<protein>
    <recommendedName>
        <fullName evidence="17">Cytochrome c oxidase subunit 2</fullName>
        <ecNumber evidence="17">7.1.1.9</ecNumber>
    </recommendedName>
</protein>
<organism evidence="23 24">
    <name type="scientific">Sumerlaea chitinivorans</name>
    <dbReference type="NCBI Taxonomy" id="2250252"/>
    <lineage>
        <taxon>Bacteria</taxon>
        <taxon>Candidatus Sumerlaeota</taxon>
        <taxon>Candidatus Sumerlaeia</taxon>
        <taxon>Candidatus Sumerlaeales</taxon>
        <taxon>Candidatus Sumerlaeaceae</taxon>
        <taxon>Candidatus Sumerlaea</taxon>
    </lineage>
</organism>
<dbReference type="Pfam" id="PF13442">
    <property type="entry name" value="Cytochrome_CBB3"/>
    <property type="match status" value="1"/>
</dbReference>
<reference evidence="23 24" key="1">
    <citation type="submission" date="2018-05" db="EMBL/GenBank/DDBJ databases">
        <title>A metagenomic window into the 2 km-deep terrestrial subsurface aquifer revealed taxonomically and functionally diverse microbial community comprising novel uncultured bacterial lineages.</title>
        <authorList>
            <person name="Kadnikov V.V."/>
            <person name="Mardanov A.V."/>
            <person name="Beletsky A.V."/>
            <person name="Banks D."/>
            <person name="Pimenov N.V."/>
            <person name="Frank Y.A."/>
            <person name="Karnachuk O.V."/>
            <person name="Ravin N.V."/>
        </authorList>
    </citation>
    <scope>NUCLEOTIDE SEQUENCE [LARGE SCALE GENOMIC DNA]</scope>
    <source>
        <strain evidence="23">BY</strain>
    </source>
</reference>
<keyword evidence="13 19" id="KW-0472">Membrane</keyword>
<evidence type="ECO:0000259" key="22">
    <source>
        <dbReference type="PROSITE" id="PS51007"/>
    </source>
</evidence>
<dbReference type="Gene3D" id="1.10.287.90">
    <property type="match status" value="1"/>
</dbReference>